<protein>
    <recommendedName>
        <fullName evidence="4">HlyD family secretion protein</fullName>
    </recommendedName>
</protein>
<proteinExistence type="predicted"/>
<organism evidence="2 3">
    <name type="scientific">Ureibacillus galli</name>
    <dbReference type="NCBI Taxonomy" id="2762222"/>
    <lineage>
        <taxon>Bacteria</taxon>
        <taxon>Bacillati</taxon>
        <taxon>Bacillota</taxon>
        <taxon>Bacilli</taxon>
        <taxon>Bacillales</taxon>
        <taxon>Caryophanaceae</taxon>
        <taxon>Ureibacillus</taxon>
    </lineage>
</organism>
<reference evidence="2 3" key="1">
    <citation type="submission" date="2020-08" db="EMBL/GenBank/DDBJ databases">
        <title>A Genomic Blueprint of the Chicken Gut Microbiome.</title>
        <authorList>
            <person name="Gilroy R."/>
            <person name="Ravi A."/>
            <person name="Getino M."/>
            <person name="Pursley I."/>
            <person name="Horton D.L."/>
            <person name="Alikhan N.-F."/>
            <person name="Baker D."/>
            <person name="Gharbi K."/>
            <person name="Hall N."/>
            <person name="Watson M."/>
            <person name="Adriaenssens E.M."/>
            <person name="Foster-Nyarko E."/>
            <person name="Jarju S."/>
            <person name="Secka A."/>
            <person name="Antonio M."/>
            <person name="Oren A."/>
            <person name="Chaudhuri R."/>
            <person name="La Ragione R.M."/>
            <person name="Hildebrand F."/>
            <person name="Pallen M.J."/>
        </authorList>
    </citation>
    <scope>NUCLEOTIDE SEQUENCE [LARGE SCALE GENOMIC DNA]</scope>
    <source>
        <strain evidence="2 3">Re31</strain>
    </source>
</reference>
<evidence type="ECO:0000313" key="2">
    <source>
        <dbReference type="EMBL" id="MBD8028199.1"/>
    </source>
</evidence>
<comment type="caution">
    <text evidence="2">The sequence shown here is derived from an EMBL/GenBank/DDBJ whole genome shotgun (WGS) entry which is preliminary data.</text>
</comment>
<evidence type="ECO:0000313" key="3">
    <source>
        <dbReference type="Proteomes" id="UP000640930"/>
    </source>
</evidence>
<dbReference type="EMBL" id="JACSQA010000033">
    <property type="protein sequence ID" value="MBD8028199.1"/>
    <property type="molecule type" value="Genomic_DNA"/>
</dbReference>
<dbReference type="RefSeq" id="WP_191708615.1">
    <property type="nucleotide sequence ID" value="NZ_JACSQA010000033.1"/>
</dbReference>
<keyword evidence="3" id="KW-1185">Reference proteome</keyword>
<feature type="coiled-coil region" evidence="1">
    <location>
        <begin position="93"/>
        <end position="132"/>
    </location>
</feature>
<evidence type="ECO:0000256" key="1">
    <source>
        <dbReference type="SAM" id="Coils"/>
    </source>
</evidence>
<keyword evidence="1" id="KW-0175">Coiled coil</keyword>
<evidence type="ECO:0008006" key="4">
    <source>
        <dbReference type="Google" id="ProtNLM"/>
    </source>
</evidence>
<sequence length="443" mass="51141">MMQKVKIWWLIVGGLFLSFIILNIRLVFSEDSHISRSYYISEYERAVSKTERAYIEKEAMIVPKEEIHITADAEALSQISVQPGQKILMDEEIAAYKTEEAAKEKKKMEAERMAYEKELMALEEIVAELEVEQFSDDPTSTFDTEEINDELTFTIETQILQESPIEAIAIVESRIAEVQRNIDIIDEQMTELTVSNVLASPVDGIIGDVIEENGSVTFVLYPNDKNLLTYLSENEWRKINENQYVELDPLLVSKDVEGQQEMDENSVMGNTKKGEELLGTVLEKQSIPAVETTWYKEMEKVVKLPQPTAYELRIDLDEQIINKPFASMTKAKIIIHEALNAHRVKQEWIHMNNVLEDSNLSMGQSVYIIGEDGKINQVSIHLEFIDHETVVFTSSIEDGTIILNDKKRKLFSNSFFPFPSEWPDKELLKTFTWEDYFKYLFLY</sequence>
<name>A0ABR8XG36_9BACL</name>
<dbReference type="Proteomes" id="UP000640930">
    <property type="component" value="Unassembled WGS sequence"/>
</dbReference>
<accession>A0ABR8XG36</accession>
<gene>
    <name evidence="2" type="ORF">H9636_16245</name>
</gene>